<dbReference type="InterPro" id="IPR026268">
    <property type="entry name" value="RseC"/>
</dbReference>
<sequence>MMTALATVTEVKPQPSGYLVALSCDQQTSCNQCASVKSCGTGIVSKAIGNKALFWRLVTDKPVTIGQIVEIGLPEKSLLQSAALVYLVPLLMMIVGAVLGELWFAPLLGASEGIVIACALLFMGLGVVIAKYFSTQLENDSSQQVILLRVLGEPIA</sequence>
<keyword evidence="1" id="KW-0472">Membrane</keyword>
<evidence type="ECO:0000313" key="2">
    <source>
        <dbReference type="EMBL" id="MBC5851543.1"/>
    </source>
</evidence>
<name>A0A9X0RAA0_VIBME</name>
<dbReference type="AlphaFoldDB" id="A0A9X0RAA0"/>
<accession>A0A9X0RAA0</accession>
<keyword evidence="1" id="KW-1133">Transmembrane helix</keyword>
<dbReference type="PANTHER" id="PTHR35867:SF1">
    <property type="entry name" value="PROTEIN RSEC"/>
    <property type="match status" value="1"/>
</dbReference>
<dbReference type="PIRSF" id="PIRSF004923">
    <property type="entry name" value="RseC"/>
    <property type="match status" value="1"/>
</dbReference>
<dbReference type="Proteomes" id="UP000615796">
    <property type="component" value="Unassembled WGS sequence"/>
</dbReference>
<evidence type="ECO:0000256" key="1">
    <source>
        <dbReference type="SAM" id="Phobius"/>
    </source>
</evidence>
<evidence type="ECO:0000313" key="3">
    <source>
        <dbReference type="Proteomes" id="UP000615796"/>
    </source>
</evidence>
<dbReference type="OrthoDB" id="9795854at2"/>
<dbReference type="PANTHER" id="PTHR35867">
    <property type="entry name" value="PROTEIN RSEC"/>
    <property type="match status" value="1"/>
</dbReference>
<organism evidence="2 3">
    <name type="scientific">Vibrio metschnikovii</name>
    <dbReference type="NCBI Taxonomy" id="28172"/>
    <lineage>
        <taxon>Bacteria</taxon>
        <taxon>Pseudomonadati</taxon>
        <taxon>Pseudomonadota</taxon>
        <taxon>Gammaproteobacteria</taxon>
        <taxon>Vibrionales</taxon>
        <taxon>Vibrionaceae</taxon>
        <taxon>Vibrio</taxon>
    </lineage>
</organism>
<dbReference type="RefSeq" id="WP_040903838.1">
    <property type="nucleotide sequence ID" value="NZ_CAWQCL010000008.1"/>
</dbReference>
<dbReference type="EMBL" id="JACRUP010000007">
    <property type="protein sequence ID" value="MBC5851543.1"/>
    <property type="molecule type" value="Genomic_DNA"/>
</dbReference>
<dbReference type="InterPro" id="IPR007359">
    <property type="entry name" value="SigmaE_reg_RseC_MucC"/>
</dbReference>
<proteinExistence type="predicted"/>
<dbReference type="Pfam" id="PF04246">
    <property type="entry name" value="RseC_MucC"/>
    <property type="match status" value="1"/>
</dbReference>
<feature type="transmembrane region" description="Helical" evidence="1">
    <location>
        <begin position="114"/>
        <end position="133"/>
    </location>
</feature>
<keyword evidence="3" id="KW-1185">Reference proteome</keyword>
<keyword evidence="1" id="KW-0812">Transmembrane</keyword>
<gene>
    <name evidence="2" type="ORF">H8Q88_11590</name>
</gene>
<feature type="transmembrane region" description="Helical" evidence="1">
    <location>
        <begin position="83"/>
        <end position="108"/>
    </location>
</feature>
<dbReference type="GeneID" id="79888666"/>
<comment type="caution">
    <text evidence="2">The sequence shown here is derived from an EMBL/GenBank/DDBJ whole genome shotgun (WGS) entry which is preliminary data.</text>
</comment>
<protein>
    <submittedName>
        <fullName evidence="2">SoxR reducing system RseC family protein</fullName>
    </submittedName>
</protein>
<reference evidence="2" key="1">
    <citation type="submission" date="2020-08" db="EMBL/GenBank/DDBJ databases">
        <title>Genome Sequencing and Pan-Genome Analysis of Migratory bird Vibrio Strains, Inner Mongolia.</title>
        <authorList>
            <person name="Zheng L."/>
        </authorList>
    </citation>
    <scope>NUCLEOTIDE SEQUENCE</scope>
    <source>
        <strain evidence="2">M13F</strain>
    </source>
</reference>